<dbReference type="InterPro" id="IPR036188">
    <property type="entry name" value="FAD/NAD-bd_sf"/>
</dbReference>
<dbReference type="GO" id="GO:0071949">
    <property type="term" value="F:FAD binding"/>
    <property type="evidence" value="ECO:0007669"/>
    <property type="project" value="InterPro"/>
</dbReference>
<keyword evidence="8" id="KW-1185">Reference proteome</keyword>
<evidence type="ECO:0000256" key="4">
    <source>
        <dbReference type="ARBA" id="ARBA00023002"/>
    </source>
</evidence>
<comment type="caution">
    <text evidence="7">The sequence shown here is derived from an EMBL/GenBank/DDBJ whole genome shotgun (WGS) entry which is preliminary data.</text>
</comment>
<evidence type="ECO:0000256" key="2">
    <source>
        <dbReference type="ARBA" id="ARBA00022630"/>
    </source>
</evidence>
<feature type="signal peptide" evidence="5">
    <location>
        <begin position="1"/>
        <end position="23"/>
    </location>
</feature>
<evidence type="ECO:0000313" key="7">
    <source>
        <dbReference type="EMBL" id="CAJ1919943.1"/>
    </source>
</evidence>
<dbReference type="PANTHER" id="PTHR46496:SF1">
    <property type="entry name" value="ZEAXANTHIN EPOXIDASE, CHLOROPLASTIC"/>
    <property type="match status" value="1"/>
</dbReference>
<protein>
    <recommendedName>
        <fullName evidence="6">FAD-binding domain-containing protein</fullName>
    </recommendedName>
</protein>
<accession>A0AAD2CB73</accession>
<evidence type="ECO:0000256" key="3">
    <source>
        <dbReference type="ARBA" id="ARBA00022827"/>
    </source>
</evidence>
<dbReference type="Gene3D" id="3.50.50.60">
    <property type="entry name" value="FAD/NAD(P)-binding domain"/>
    <property type="match status" value="1"/>
</dbReference>
<sequence length="618" mass="66738">MGRFEKYTIGCLMVACLVGEAIAFSTPQQTIVSSTQLNVIGQQAESFGPAQAIRKFKDALPQIDWLAEGHGSPDNKVNMPNYVKKVLAQPTAPKRENESEDRTHRIRSRYQEAAADAAALKGMCVGEKDEQAWWRQPIDIPAGGRAVTKEEPLRVLVAGGGLAGLVTAAACHAKGMKVAIFEQASSYAPYGGPIQIQSNALRAIQRISPKCYEELVEAGTVTADRVSGLKIGYRKGNKLAGLYDAGDWLVRFDTIGPALEAGLPATVVVDRPVIQQIMVKHGLPEGTVRIKSRIQSYEDLGDGRGIVATLEDGTKAYADVLVGADGIWSQIRKILHGLGEGAGGFAASGAAGGAIDDKEARKLARDTVKIAAQADRRFSGFTCYAALAPHRASNIEDVSYQILLGEKKYFVSTDGGGERQQWFALIREPAGGVDPEPTPEDPTPKLTRLRKEFAAIGSGGDADGNEWDPFALELINASSEEDIKRRDLYDGAPLLATPDVQRLWSPWAKGPVALCGDAAHPMMPNLGQGGCQATEDSFRLGEELGEVTHTKNIPGALGKYSRVRVIRTAIIQGFAQLGSDLLVDFDLMMTIPLLGPFFLKMTQLSMPWILRFLYTSEF</sequence>
<keyword evidence="5" id="KW-0732">Signal</keyword>
<feature type="chain" id="PRO_5042064203" description="FAD-binding domain-containing protein" evidence="5">
    <location>
        <begin position="24"/>
        <end position="618"/>
    </location>
</feature>
<gene>
    <name evidence="7" type="ORF">CYCCA115_LOCUS866</name>
</gene>
<dbReference type="InterPro" id="IPR002938">
    <property type="entry name" value="FAD-bd"/>
</dbReference>
<dbReference type="SUPFAM" id="SSF51905">
    <property type="entry name" value="FAD/NAD(P)-binding domain"/>
    <property type="match status" value="1"/>
</dbReference>
<keyword evidence="4" id="KW-0560">Oxidoreductase</keyword>
<dbReference type="Pfam" id="PF01494">
    <property type="entry name" value="FAD_binding_3"/>
    <property type="match status" value="2"/>
</dbReference>
<evidence type="ECO:0000256" key="1">
    <source>
        <dbReference type="ARBA" id="ARBA00001974"/>
    </source>
</evidence>
<organism evidence="7 8">
    <name type="scientific">Cylindrotheca closterium</name>
    <dbReference type="NCBI Taxonomy" id="2856"/>
    <lineage>
        <taxon>Eukaryota</taxon>
        <taxon>Sar</taxon>
        <taxon>Stramenopiles</taxon>
        <taxon>Ochrophyta</taxon>
        <taxon>Bacillariophyta</taxon>
        <taxon>Bacillariophyceae</taxon>
        <taxon>Bacillariophycidae</taxon>
        <taxon>Bacillariales</taxon>
        <taxon>Bacillariaceae</taxon>
        <taxon>Cylindrotheca</taxon>
    </lineage>
</organism>
<dbReference type="PANTHER" id="PTHR46496">
    <property type="match status" value="1"/>
</dbReference>
<evidence type="ECO:0000256" key="5">
    <source>
        <dbReference type="SAM" id="SignalP"/>
    </source>
</evidence>
<dbReference type="GO" id="GO:0016491">
    <property type="term" value="F:oxidoreductase activity"/>
    <property type="evidence" value="ECO:0007669"/>
    <property type="project" value="UniProtKB-KW"/>
</dbReference>
<dbReference type="EMBL" id="CAKOGP040000002">
    <property type="protein sequence ID" value="CAJ1919943.1"/>
    <property type="molecule type" value="Genomic_DNA"/>
</dbReference>
<feature type="domain" description="FAD-binding" evidence="6">
    <location>
        <begin position="499"/>
        <end position="564"/>
    </location>
</feature>
<reference evidence="7" key="1">
    <citation type="submission" date="2023-08" db="EMBL/GenBank/DDBJ databases">
        <authorList>
            <person name="Audoor S."/>
            <person name="Bilcke G."/>
        </authorList>
    </citation>
    <scope>NUCLEOTIDE SEQUENCE</scope>
</reference>
<evidence type="ECO:0000313" key="8">
    <source>
        <dbReference type="Proteomes" id="UP001295423"/>
    </source>
</evidence>
<keyword evidence="3" id="KW-0274">FAD</keyword>
<evidence type="ECO:0000259" key="6">
    <source>
        <dbReference type="Pfam" id="PF01494"/>
    </source>
</evidence>
<dbReference type="AlphaFoldDB" id="A0AAD2CB73"/>
<dbReference type="Proteomes" id="UP001295423">
    <property type="component" value="Unassembled WGS sequence"/>
</dbReference>
<proteinExistence type="predicted"/>
<comment type="cofactor">
    <cofactor evidence="1">
        <name>FAD</name>
        <dbReference type="ChEBI" id="CHEBI:57692"/>
    </cofactor>
</comment>
<name>A0AAD2CB73_9STRA</name>
<dbReference type="PRINTS" id="PR00420">
    <property type="entry name" value="RNGMNOXGNASE"/>
</dbReference>
<feature type="domain" description="FAD-binding" evidence="6">
    <location>
        <begin position="154"/>
        <end position="400"/>
    </location>
</feature>
<keyword evidence="2" id="KW-0285">Flavoprotein</keyword>